<dbReference type="EMBL" id="FTOA01000004">
    <property type="protein sequence ID" value="SIS85325.1"/>
    <property type="molecule type" value="Genomic_DNA"/>
</dbReference>
<accession>A0A1N7MGT8</accession>
<evidence type="ECO:0000256" key="1">
    <source>
        <dbReference type="SAM" id="Phobius"/>
    </source>
</evidence>
<dbReference type="AlphaFoldDB" id="A0A1N7MGT8"/>
<organism evidence="2 3">
    <name type="scientific">Insolitispirillum peregrinum</name>
    <dbReference type="NCBI Taxonomy" id="80876"/>
    <lineage>
        <taxon>Bacteria</taxon>
        <taxon>Pseudomonadati</taxon>
        <taxon>Pseudomonadota</taxon>
        <taxon>Alphaproteobacteria</taxon>
        <taxon>Rhodospirillales</taxon>
        <taxon>Novispirillaceae</taxon>
        <taxon>Insolitispirillum</taxon>
    </lineage>
</organism>
<proteinExistence type="predicted"/>
<dbReference type="STRING" id="80876.SAMN05421779_104115"/>
<name>A0A1N7MGT8_9PROT</name>
<gene>
    <name evidence="2" type="ORF">SAMN05421779_104115</name>
</gene>
<protein>
    <submittedName>
        <fullName evidence="2">Uncharacterized protein</fullName>
    </submittedName>
</protein>
<evidence type="ECO:0000313" key="2">
    <source>
        <dbReference type="EMBL" id="SIS85325.1"/>
    </source>
</evidence>
<keyword evidence="1" id="KW-1133">Transmembrane helix</keyword>
<reference evidence="2 3" key="1">
    <citation type="submission" date="2017-01" db="EMBL/GenBank/DDBJ databases">
        <authorList>
            <person name="Mah S.A."/>
            <person name="Swanson W.J."/>
            <person name="Moy G.W."/>
            <person name="Vacquier V.D."/>
        </authorList>
    </citation>
    <scope>NUCLEOTIDE SEQUENCE [LARGE SCALE GENOMIC DNA]</scope>
    <source>
        <strain evidence="2 3">DSM 11589</strain>
    </source>
</reference>
<keyword evidence="1" id="KW-0472">Membrane</keyword>
<dbReference type="RefSeq" id="WP_076400571.1">
    <property type="nucleotide sequence ID" value="NZ_FTOA01000004.1"/>
</dbReference>
<keyword evidence="3" id="KW-1185">Reference proteome</keyword>
<keyword evidence="1" id="KW-0812">Transmembrane</keyword>
<sequence>MNDAKGSNLRVGVLPGHYLDSAPFMTIMCFSLLAVTPYLLPLLALYLVICTGVLLVSLALLRAGRLPPLHGEALVMQRKIPLLVSSALPLAVIAALLTIHPLAVAAPDGVPADWVLALAVISIQMCALEDCTATIDRLTTASGNDHTGEKDGAA</sequence>
<dbReference type="Proteomes" id="UP000185678">
    <property type="component" value="Unassembled WGS sequence"/>
</dbReference>
<feature type="transmembrane region" description="Helical" evidence="1">
    <location>
        <begin position="38"/>
        <end position="61"/>
    </location>
</feature>
<feature type="transmembrane region" description="Helical" evidence="1">
    <location>
        <begin position="82"/>
        <end position="103"/>
    </location>
</feature>
<evidence type="ECO:0000313" key="3">
    <source>
        <dbReference type="Proteomes" id="UP000185678"/>
    </source>
</evidence>